<reference evidence="2" key="1">
    <citation type="journal article" date="2019" name="Int. J. Syst. Evol. Microbiol.">
        <title>The Global Catalogue of Microorganisms (GCM) 10K type strain sequencing project: providing services to taxonomists for standard genome sequencing and annotation.</title>
        <authorList>
            <consortium name="The Broad Institute Genomics Platform"/>
            <consortium name="The Broad Institute Genome Sequencing Center for Infectious Disease"/>
            <person name="Wu L."/>
            <person name="Ma J."/>
        </authorList>
    </citation>
    <scope>NUCLEOTIDE SEQUENCE [LARGE SCALE GENOMIC DNA]</scope>
    <source>
        <strain evidence="2">CGMCC 1.7030</strain>
    </source>
</reference>
<dbReference type="EMBL" id="JBHSKS010000004">
    <property type="protein sequence ID" value="MFC5191382.1"/>
    <property type="molecule type" value="Genomic_DNA"/>
</dbReference>
<evidence type="ECO:0000313" key="1">
    <source>
        <dbReference type="EMBL" id="MFC5191382.1"/>
    </source>
</evidence>
<sequence length="42" mass="4789">MQSTPSPNHIPTTPRGERGKILWRKGGIITKRDLMQQLKGFI</sequence>
<keyword evidence="2" id="KW-1185">Reference proteome</keyword>
<dbReference type="RefSeq" id="WP_377913384.1">
    <property type="nucleotide sequence ID" value="NZ_JBHSKS010000004.1"/>
</dbReference>
<protein>
    <submittedName>
        <fullName evidence="1">Uncharacterized protein</fullName>
    </submittedName>
</protein>
<proteinExistence type="predicted"/>
<accession>A0ABW0BU57</accession>
<organism evidence="1 2">
    <name type="scientific">Algoriphagus aquatilis</name>
    <dbReference type="NCBI Taxonomy" id="490186"/>
    <lineage>
        <taxon>Bacteria</taxon>
        <taxon>Pseudomonadati</taxon>
        <taxon>Bacteroidota</taxon>
        <taxon>Cytophagia</taxon>
        <taxon>Cytophagales</taxon>
        <taxon>Cyclobacteriaceae</taxon>
        <taxon>Algoriphagus</taxon>
    </lineage>
</organism>
<comment type="caution">
    <text evidence="1">The sequence shown here is derived from an EMBL/GenBank/DDBJ whole genome shotgun (WGS) entry which is preliminary data.</text>
</comment>
<dbReference type="Proteomes" id="UP001596163">
    <property type="component" value="Unassembled WGS sequence"/>
</dbReference>
<name>A0ABW0BU57_9BACT</name>
<evidence type="ECO:0000313" key="2">
    <source>
        <dbReference type="Proteomes" id="UP001596163"/>
    </source>
</evidence>
<gene>
    <name evidence="1" type="ORF">ACFPIK_06355</name>
</gene>